<reference evidence="2 3" key="1">
    <citation type="submission" date="2017-09" db="EMBL/GenBank/DDBJ databases">
        <authorList>
            <consortium name="International Durum Wheat Genome Sequencing Consortium (IDWGSC)"/>
            <person name="Milanesi L."/>
        </authorList>
    </citation>
    <scope>NUCLEOTIDE SEQUENCE [LARGE SCALE GENOMIC DNA]</scope>
    <source>
        <strain evidence="3">cv. Svevo</strain>
    </source>
</reference>
<dbReference type="Gramene" id="TRITD1Av1G230120.1">
    <property type="protein sequence ID" value="TRITD1Av1G230120.1"/>
    <property type="gene ID" value="TRITD1Av1G230120"/>
</dbReference>
<accession>A0A9R0QJQ8</accession>
<keyword evidence="1" id="KW-0812">Transmembrane</keyword>
<protein>
    <submittedName>
        <fullName evidence="2">Uncharacterized protein</fullName>
    </submittedName>
</protein>
<name>A0A9R0QJQ8_TRITD</name>
<keyword evidence="1" id="KW-0472">Membrane</keyword>
<gene>
    <name evidence="2" type="ORF">TRITD_1Av1G230120</name>
</gene>
<dbReference type="OMA" id="HSMKREH"/>
<organism evidence="2 3">
    <name type="scientific">Triticum turgidum subsp. durum</name>
    <name type="common">Durum wheat</name>
    <name type="synonym">Triticum durum</name>
    <dbReference type="NCBI Taxonomy" id="4567"/>
    <lineage>
        <taxon>Eukaryota</taxon>
        <taxon>Viridiplantae</taxon>
        <taxon>Streptophyta</taxon>
        <taxon>Embryophyta</taxon>
        <taxon>Tracheophyta</taxon>
        <taxon>Spermatophyta</taxon>
        <taxon>Magnoliopsida</taxon>
        <taxon>Liliopsida</taxon>
        <taxon>Poales</taxon>
        <taxon>Poaceae</taxon>
        <taxon>BOP clade</taxon>
        <taxon>Pooideae</taxon>
        <taxon>Triticodae</taxon>
        <taxon>Triticeae</taxon>
        <taxon>Triticinae</taxon>
        <taxon>Triticum</taxon>
    </lineage>
</organism>
<evidence type="ECO:0000313" key="3">
    <source>
        <dbReference type="Proteomes" id="UP000324705"/>
    </source>
</evidence>
<dbReference type="EMBL" id="LT934111">
    <property type="protein sequence ID" value="VAH11760.1"/>
    <property type="molecule type" value="Genomic_DNA"/>
</dbReference>
<feature type="transmembrane region" description="Helical" evidence="1">
    <location>
        <begin position="107"/>
        <end position="128"/>
    </location>
</feature>
<proteinExistence type="predicted"/>
<evidence type="ECO:0000313" key="2">
    <source>
        <dbReference type="EMBL" id="VAH11760.1"/>
    </source>
</evidence>
<dbReference type="AlphaFoldDB" id="A0A9R0QJQ8"/>
<keyword evidence="3" id="KW-1185">Reference proteome</keyword>
<keyword evidence="1" id="KW-1133">Transmembrane helix</keyword>
<sequence>MAMAMAAAMRVGGGALLRRAPVVEARQRLVHTTPEEMREVATRAAQIGKTKEQLFDMVIDLNSNYNVPHSMKREHLLLSQRLSSQIQPRPYDPAWRFCRRTERRNTFYKFVGVTTCGLVGSAGLFLLLHGPHHRPKKWVVDWWDKLTS</sequence>
<evidence type="ECO:0000256" key="1">
    <source>
        <dbReference type="SAM" id="Phobius"/>
    </source>
</evidence>
<dbReference type="Proteomes" id="UP000324705">
    <property type="component" value="Chromosome 1A"/>
</dbReference>